<keyword evidence="1" id="KW-0732">Signal</keyword>
<keyword evidence="3" id="KW-1185">Reference proteome</keyword>
<dbReference type="RefSeq" id="WP_011521348.1">
    <property type="nucleotide sequence ID" value="NC_008009.1"/>
</dbReference>
<accession>Q1IUA4</accession>
<dbReference type="EMBL" id="CP000360">
    <property type="protein sequence ID" value="ABF39546.1"/>
    <property type="molecule type" value="Genomic_DNA"/>
</dbReference>
<feature type="signal peptide" evidence="1">
    <location>
        <begin position="1"/>
        <end position="22"/>
    </location>
</feature>
<proteinExistence type="predicted"/>
<evidence type="ECO:0008006" key="4">
    <source>
        <dbReference type="Google" id="ProtNLM"/>
    </source>
</evidence>
<dbReference type="KEGG" id="aba:Acid345_0541"/>
<evidence type="ECO:0000313" key="2">
    <source>
        <dbReference type="EMBL" id="ABF39546.1"/>
    </source>
</evidence>
<name>Q1IUA4_KORVE</name>
<dbReference type="EnsemblBacteria" id="ABF39546">
    <property type="protein sequence ID" value="ABF39546"/>
    <property type="gene ID" value="Acid345_0541"/>
</dbReference>
<evidence type="ECO:0000313" key="3">
    <source>
        <dbReference type="Proteomes" id="UP000002432"/>
    </source>
</evidence>
<sequence length="168" mass="17795">MKKTLYVGTLLALLTLSLSVFAQNRSERPRHDQPMISGRDVVTNIATTPYSGVLVYNFTILNSTPTVNPVTCSVSTYVSGDTSGRQFYETAYGRATPISGGYAKCTVKIYYTWQLASAGSDMITGSANFSANTAATAGTTQRSAQQSLVSIPVPATGVTTTTTLSGRL</sequence>
<evidence type="ECO:0000256" key="1">
    <source>
        <dbReference type="SAM" id="SignalP"/>
    </source>
</evidence>
<organism evidence="2 3">
    <name type="scientific">Koribacter versatilis (strain Ellin345)</name>
    <dbReference type="NCBI Taxonomy" id="204669"/>
    <lineage>
        <taxon>Bacteria</taxon>
        <taxon>Pseudomonadati</taxon>
        <taxon>Acidobacteriota</taxon>
        <taxon>Terriglobia</taxon>
        <taxon>Terriglobales</taxon>
        <taxon>Candidatus Korobacteraceae</taxon>
        <taxon>Candidatus Korobacter</taxon>
    </lineage>
</organism>
<dbReference type="OrthoDB" id="126635at2"/>
<protein>
    <recommendedName>
        <fullName evidence="4">DUF11 domain-containing protein</fullName>
    </recommendedName>
</protein>
<feature type="chain" id="PRO_5004191283" description="DUF11 domain-containing protein" evidence="1">
    <location>
        <begin position="23"/>
        <end position="168"/>
    </location>
</feature>
<reference evidence="2 3" key="1">
    <citation type="journal article" date="2009" name="Appl. Environ. Microbiol.">
        <title>Three genomes from the phylum Acidobacteria provide insight into the lifestyles of these microorganisms in soils.</title>
        <authorList>
            <person name="Ward N.L."/>
            <person name="Challacombe J.F."/>
            <person name="Janssen P.H."/>
            <person name="Henrissat B."/>
            <person name="Coutinho P.M."/>
            <person name="Wu M."/>
            <person name="Xie G."/>
            <person name="Haft D.H."/>
            <person name="Sait M."/>
            <person name="Badger J."/>
            <person name="Barabote R.D."/>
            <person name="Bradley B."/>
            <person name="Brettin T.S."/>
            <person name="Brinkac L.M."/>
            <person name="Bruce D."/>
            <person name="Creasy T."/>
            <person name="Daugherty S.C."/>
            <person name="Davidsen T.M."/>
            <person name="DeBoy R.T."/>
            <person name="Detter J.C."/>
            <person name="Dodson R.J."/>
            <person name="Durkin A.S."/>
            <person name="Ganapathy A."/>
            <person name="Gwinn-Giglio M."/>
            <person name="Han C.S."/>
            <person name="Khouri H."/>
            <person name="Kiss H."/>
            <person name="Kothari S.P."/>
            <person name="Madupu R."/>
            <person name="Nelson K.E."/>
            <person name="Nelson W.C."/>
            <person name="Paulsen I."/>
            <person name="Penn K."/>
            <person name="Ren Q."/>
            <person name="Rosovitz M.J."/>
            <person name="Selengut J.D."/>
            <person name="Shrivastava S."/>
            <person name="Sullivan S.A."/>
            <person name="Tapia R."/>
            <person name="Thompson L.S."/>
            <person name="Watkins K.L."/>
            <person name="Yang Q."/>
            <person name="Yu C."/>
            <person name="Zafar N."/>
            <person name="Zhou L."/>
            <person name="Kuske C.R."/>
        </authorList>
    </citation>
    <scope>NUCLEOTIDE SEQUENCE [LARGE SCALE GENOMIC DNA]</scope>
    <source>
        <strain evidence="2 3">Ellin345</strain>
    </source>
</reference>
<dbReference type="AlphaFoldDB" id="Q1IUA4"/>
<dbReference type="HOGENOM" id="CLU_1576447_0_0_0"/>
<dbReference type="Proteomes" id="UP000002432">
    <property type="component" value="Chromosome"/>
</dbReference>
<gene>
    <name evidence="2" type="ordered locus">Acid345_0541</name>
</gene>